<dbReference type="InterPro" id="IPR047640">
    <property type="entry name" value="RpiR-like"/>
</dbReference>
<dbReference type="Gene3D" id="3.40.50.10490">
    <property type="entry name" value="Glucose-6-phosphate isomerase like protein, domain 1"/>
    <property type="match status" value="1"/>
</dbReference>
<organism evidence="3 4">
    <name type="scientific">Pseudonocardia oroxyli</name>
    <dbReference type="NCBI Taxonomy" id="366584"/>
    <lineage>
        <taxon>Bacteria</taxon>
        <taxon>Bacillati</taxon>
        <taxon>Actinomycetota</taxon>
        <taxon>Actinomycetes</taxon>
        <taxon>Pseudonocardiales</taxon>
        <taxon>Pseudonocardiaceae</taxon>
        <taxon>Pseudonocardia</taxon>
    </lineage>
</organism>
<dbReference type="InterPro" id="IPR036388">
    <property type="entry name" value="WH-like_DNA-bd_sf"/>
</dbReference>
<dbReference type="AlphaFoldDB" id="A0A1G7JZX3"/>
<dbReference type="InterPro" id="IPR000281">
    <property type="entry name" value="HTH_RpiR"/>
</dbReference>
<proteinExistence type="predicted"/>
<gene>
    <name evidence="3" type="ORF">SAMN05216377_104205</name>
</gene>
<feature type="domain" description="HTH rpiR-type" evidence="1">
    <location>
        <begin position="2"/>
        <end position="78"/>
    </location>
</feature>
<evidence type="ECO:0000313" key="3">
    <source>
        <dbReference type="EMBL" id="SDF30536.1"/>
    </source>
</evidence>
<dbReference type="GO" id="GO:0097367">
    <property type="term" value="F:carbohydrate derivative binding"/>
    <property type="evidence" value="ECO:0007669"/>
    <property type="project" value="InterPro"/>
</dbReference>
<dbReference type="GO" id="GO:0003700">
    <property type="term" value="F:DNA-binding transcription factor activity"/>
    <property type="evidence" value="ECO:0007669"/>
    <property type="project" value="InterPro"/>
</dbReference>
<dbReference type="InterPro" id="IPR001347">
    <property type="entry name" value="SIS_dom"/>
</dbReference>
<dbReference type="Proteomes" id="UP000198967">
    <property type="component" value="Unassembled WGS sequence"/>
</dbReference>
<dbReference type="PANTHER" id="PTHR30514">
    <property type="entry name" value="GLUCOKINASE"/>
    <property type="match status" value="1"/>
</dbReference>
<dbReference type="InterPro" id="IPR046348">
    <property type="entry name" value="SIS_dom_sf"/>
</dbReference>
<reference evidence="3 4" key="1">
    <citation type="submission" date="2016-10" db="EMBL/GenBank/DDBJ databases">
        <authorList>
            <person name="de Groot N.N."/>
        </authorList>
    </citation>
    <scope>NUCLEOTIDE SEQUENCE [LARGE SCALE GENOMIC DNA]</scope>
    <source>
        <strain evidence="3 4">CGMCC 4.3143</strain>
    </source>
</reference>
<dbReference type="RefSeq" id="WP_176921222.1">
    <property type="nucleotide sequence ID" value="NZ_FNBE01000004.1"/>
</dbReference>
<evidence type="ECO:0000313" key="4">
    <source>
        <dbReference type="Proteomes" id="UP000198967"/>
    </source>
</evidence>
<dbReference type="EMBL" id="FNBE01000004">
    <property type="protein sequence ID" value="SDF30536.1"/>
    <property type="molecule type" value="Genomic_DNA"/>
</dbReference>
<dbReference type="SUPFAM" id="SSF46689">
    <property type="entry name" value="Homeodomain-like"/>
    <property type="match status" value="1"/>
</dbReference>
<keyword evidence="4" id="KW-1185">Reference proteome</keyword>
<dbReference type="PROSITE" id="PS51071">
    <property type="entry name" value="HTH_RPIR"/>
    <property type="match status" value="1"/>
</dbReference>
<accession>A0A1G7JZX3</accession>
<dbReference type="InterPro" id="IPR009057">
    <property type="entry name" value="Homeodomain-like_sf"/>
</dbReference>
<dbReference type="PROSITE" id="PS51464">
    <property type="entry name" value="SIS"/>
    <property type="match status" value="1"/>
</dbReference>
<dbReference type="SUPFAM" id="SSF53697">
    <property type="entry name" value="SIS domain"/>
    <property type="match status" value="1"/>
</dbReference>
<dbReference type="GO" id="GO:1901135">
    <property type="term" value="P:carbohydrate derivative metabolic process"/>
    <property type="evidence" value="ECO:0007669"/>
    <property type="project" value="InterPro"/>
</dbReference>
<feature type="domain" description="SIS" evidence="2">
    <location>
        <begin position="123"/>
        <end position="256"/>
    </location>
</feature>
<sequence>MATTTLLERIRAVRLTAAEQRVVDHLLGAPRQAIFSTAGQIAEAAGTSDATVVRTARKLGYDGLPDLRESLTDHVVGVTGPAVLARAAATATPEGVLAQVFADAADRLARTAAAVDARAFEAAVELLVAAEEVVAYGIGPSELLARSLALRLTRVGRRARATGASGFRLADDLMGLRPGTAVVLFLPGRRTVDAEVVLQHARATGASSLLVTDSLQLPADVTLPAAHGTGDLTGETLTAGVLADALLLAVSARDEQRVVAADQTLTRLRESLTRDRP</sequence>
<dbReference type="Gene3D" id="1.10.10.10">
    <property type="entry name" value="Winged helix-like DNA-binding domain superfamily/Winged helix DNA-binding domain"/>
    <property type="match status" value="1"/>
</dbReference>
<dbReference type="Pfam" id="PF01418">
    <property type="entry name" value="HTH_6"/>
    <property type="match status" value="1"/>
</dbReference>
<evidence type="ECO:0000259" key="1">
    <source>
        <dbReference type="PROSITE" id="PS51071"/>
    </source>
</evidence>
<evidence type="ECO:0000259" key="2">
    <source>
        <dbReference type="PROSITE" id="PS51464"/>
    </source>
</evidence>
<protein>
    <submittedName>
        <fullName evidence="3">Transcriptional regulator, RpiR family</fullName>
    </submittedName>
</protein>
<name>A0A1G7JZX3_PSEOR</name>
<dbReference type="STRING" id="366584.SAMN05216377_104205"/>
<dbReference type="GO" id="GO:0003677">
    <property type="term" value="F:DNA binding"/>
    <property type="evidence" value="ECO:0007669"/>
    <property type="project" value="InterPro"/>
</dbReference>